<evidence type="ECO:0000313" key="1">
    <source>
        <dbReference type="EMBL" id="JAA82122.1"/>
    </source>
</evidence>
<feature type="non-terminal residue" evidence="1">
    <location>
        <position position="88"/>
    </location>
</feature>
<proteinExistence type="predicted"/>
<accession>S4PUE3</accession>
<reference evidence="1" key="1">
    <citation type="journal article" date="2013" name="BMC Genomics">
        <title>Unscrambling butterfly oogenesis.</title>
        <authorList>
            <person name="Carter J.M."/>
            <person name="Baker S.C."/>
            <person name="Pink R."/>
            <person name="Carter D.R."/>
            <person name="Collins A."/>
            <person name="Tomlin J."/>
            <person name="Gibbs M."/>
            <person name="Breuker C.J."/>
        </authorList>
    </citation>
    <scope>NUCLEOTIDE SEQUENCE</scope>
    <source>
        <tissue evidence="1">Ovary</tissue>
    </source>
</reference>
<organism evidence="1">
    <name type="scientific">Pararge aegeria</name>
    <name type="common">speckled wood butterfly</name>
    <dbReference type="NCBI Taxonomy" id="116150"/>
    <lineage>
        <taxon>Eukaryota</taxon>
        <taxon>Metazoa</taxon>
        <taxon>Ecdysozoa</taxon>
        <taxon>Arthropoda</taxon>
        <taxon>Hexapoda</taxon>
        <taxon>Insecta</taxon>
        <taxon>Pterygota</taxon>
        <taxon>Neoptera</taxon>
        <taxon>Endopterygota</taxon>
        <taxon>Lepidoptera</taxon>
        <taxon>Glossata</taxon>
        <taxon>Ditrysia</taxon>
        <taxon>Papilionoidea</taxon>
        <taxon>Nymphalidae</taxon>
        <taxon>Satyrinae</taxon>
        <taxon>Satyrini</taxon>
        <taxon>Parargina</taxon>
        <taxon>Pararge</taxon>
    </lineage>
</organism>
<dbReference type="AlphaFoldDB" id="S4PUE3"/>
<sequence length="88" mass="10477">MVEDALEIISQDGDYMERMGMNTRIQCVLCSWAGPKIILEGHIRKVHTESIHKQYKSEWNTTYTLESLVQCRVWFNRVIEYDSMLYML</sequence>
<dbReference type="EMBL" id="GAIX01010438">
    <property type="protein sequence ID" value="JAA82122.1"/>
    <property type="molecule type" value="Transcribed_RNA"/>
</dbReference>
<reference evidence="1" key="2">
    <citation type="submission" date="2013-05" db="EMBL/GenBank/DDBJ databases">
        <authorList>
            <person name="Carter J.-M."/>
            <person name="Baker S.C."/>
            <person name="Pink R."/>
            <person name="Carter D.R.F."/>
            <person name="Collins A."/>
            <person name="Tomlin J."/>
            <person name="Gibbs M."/>
            <person name="Breuker C.J."/>
        </authorList>
    </citation>
    <scope>NUCLEOTIDE SEQUENCE</scope>
    <source>
        <tissue evidence="1">Ovary</tissue>
    </source>
</reference>
<protein>
    <submittedName>
        <fullName evidence="1">Uncharacterized protein</fullName>
    </submittedName>
</protein>
<name>S4PUE3_9NEOP</name>